<keyword evidence="2" id="KW-1185">Reference proteome</keyword>
<sequence>MMPANTCTKIFADKETNSWFKACIALNVTKEGLTKFVENTMKKVHAALAT</sequence>
<protein>
    <submittedName>
        <fullName evidence="1">Uncharacterized protein</fullName>
    </submittedName>
</protein>
<accession>A0A9D4LH07</accession>
<comment type="caution">
    <text evidence="1">The sequence shown here is derived from an EMBL/GenBank/DDBJ whole genome shotgun (WGS) entry which is preliminary data.</text>
</comment>
<name>A0A9D4LH07_DREPO</name>
<evidence type="ECO:0000313" key="2">
    <source>
        <dbReference type="Proteomes" id="UP000828390"/>
    </source>
</evidence>
<dbReference type="Proteomes" id="UP000828390">
    <property type="component" value="Unassembled WGS sequence"/>
</dbReference>
<dbReference type="EMBL" id="JAIWYP010000003">
    <property type="protein sequence ID" value="KAH3857202.1"/>
    <property type="molecule type" value="Genomic_DNA"/>
</dbReference>
<evidence type="ECO:0000313" key="1">
    <source>
        <dbReference type="EMBL" id="KAH3857202.1"/>
    </source>
</evidence>
<proteinExistence type="predicted"/>
<gene>
    <name evidence="1" type="ORF">DPMN_099806</name>
</gene>
<dbReference type="AlphaFoldDB" id="A0A9D4LH07"/>
<reference evidence="1" key="1">
    <citation type="journal article" date="2019" name="bioRxiv">
        <title>The Genome of the Zebra Mussel, Dreissena polymorpha: A Resource for Invasive Species Research.</title>
        <authorList>
            <person name="McCartney M.A."/>
            <person name="Auch B."/>
            <person name="Kono T."/>
            <person name="Mallez S."/>
            <person name="Zhang Y."/>
            <person name="Obille A."/>
            <person name="Becker A."/>
            <person name="Abrahante J.E."/>
            <person name="Garbe J."/>
            <person name="Badalamenti J.P."/>
            <person name="Herman A."/>
            <person name="Mangelson H."/>
            <person name="Liachko I."/>
            <person name="Sullivan S."/>
            <person name="Sone E.D."/>
            <person name="Koren S."/>
            <person name="Silverstein K.A.T."/>
            <person name="Beckman K.B."/>
            <person name="Gohl D.M."/>
        </authorList>
    </citation>
    <scope>NUCLEOTIDE SEQUENCE</scope>
    <source>
        <strain evidence="1">Duluth1</strain>
        <tissue evidence="1">Whole animal</tissue>
    </source>
</reference>
<organism evidence="1 2">
    <name type="scientific">Dreissena polymorpha</name>
    <name type="common">Zebra mussel</name>
    <name type="synonym">Mytilus polymorpha</name>
    <dbReference type="NCBI Taxonomy" id="45954"/>
    <lineage>
        <taxon>Eukaryota</taxon>
        <taxon>Metazoa</taxon>
        <taxon>Spiralia</taxon>
        <taxon>Lophotrochozoa</taxon>
        <taxon>Mollusca</taxon>
        <taxon>Bivalvia</taxon>
        <taxon>Autobranchia</taxon>
        <taxon>Heteroconchia</taxon>
        <taxon>Euheterodonta</taxon>
        <taxon>Imparidentia</taxon>
        <taxon>Neoheterodontei</taxon>
        <taxon>Myida</taxon>
        <taxon>Dreissenoidea</taxon>
        <taxon>Dreissenidae</taxon>
        <taxon>Dreissena</taxon>
    </lineage>
</organism>
<reference evidence="1" key="2">
    <citation type="submission" date="2020-11" db="EMBL/GenBank/DDBJ databases">
        <authorList>
            <person name="McCartney M.A."/>
            <person name="Auch B."/>
            <person name="Kono T."/>
            <person name="Mallez S."/>
            <person name="Becker A."/>
            <person name="Gohl D.M."/>
            <person name="Silverstein K.A.T."/>
            <person name="Koren S."/>
            <person name="Bechman K.B."/>
            <person name="Herman A."/>
            <person name="Abrahante J.E."/>
            <person name="Garbe J."/>
        </authorList>
    </citation>
    <scope>NUCLEOTIDE SEQUENCE</scope>
    <source>
        <strain evidence="1">Duluth1</strain>
        <tissue evidence="1">Whole animal</tissue>
    </source>
</reference>